<evidence type="ECO:0000256" key="2">
    <source>
        <dbReference type="ARBA" id="ARBA00022692"/>
    </source>
</evidence>
<comment type="subcellular location">
    <subcellularLocation>
        <location evidence="1">Membrane</location>
        <topology evidence="1">Multi-pass membrane protein</topology>
    </subcellularLocation>
</comment>
<feature type="transmembrane region" description="Helical" evidence="5">
    <location>
        <begin position="193"/>
        <end position="209"/>
    </location>
</feature>
<dbReference type="Pfam" id="PF00902">
    <property type="entry name" value="TatC"/>
    <property type="match status" value="1"/>
</dbReference>
<name>A0A2I8VL42_9EURY</name>
<feature type="transmembrane region" description="Helical" evidence="5">
    <location>
        <begin position="30"/>
        <end position="52"/>
    </location>
</feature>
<reference evidence="6 7" key="1">
    <citation type="submission" date="2018-01" db="EMBL/GenBank/DDBJ databases">
        <title>Complete genome sequence of Salinigranum rubrum GX10T, an extremely halophilic archaeon isolated from a marine solar saltern.</title>
        <authorList>
            <person name="Han S."/>
        </authorList>
    </citation>
    <scope>NUCLEOTIDE SEQUENCE [LARGE SCALE GENOMIC DNA]</scope>
    <source>
        <strain evidence="6 7">GX10</strain>
    </source>
</reference>
<dbReference type="RefSeq" id="WP_103426335.1">
    <property type="nucleotide sequence ID" value="NZ_CP026309.1"/>
</dbReference>
<dbReference type="GO" id="GO:0016020">
    <property type="term" value="C:membrane"/>
    <property type="evidence" value="ECO:0007669"/>
    <property type="project" value="UniProtKB-SubCell"/>
</dbReference>
<dbReference type="Proteomes" id="UP000236584">
    <property type="component" value="Chromosome"/>
</dbReference>
<evidence type="ECO:0000256" key="5">
    <source>
        <dbReference type="SAM" id="Phobius"/>
    </source>
</evidence>
<organism evidence="6 7">
    <name type="scientific">Salinigranum rubrum</name>
    <dbReference type="NCBI Taxonomy" id="755307"/>
    <lineage>
        <taxon>Archaea</taxon>
        <taxon>Methanobacteriati</taxon>
        <taxon>Methanobacteriota</taxon>
        <taxon>Stenosarchaea group</taxon>
        <taxon>Halobacteria</taxon>
        <taxon>Halobacteriales</taxon>
        <taxon>Haloferacaceae</taxon>
        <taxon>Salinigranum</taxon>
    </lineage>
</organism>
<keyword evidence="4 5" id="KW-0472">Membrane</keyword>
<dbReference type="EMBL" id="CP026309">
    <property type="protein sequence ID" value="AUV82646.1"/>
    <property type="molecule type" value="Genomic_DNA"/>
</dbReference>
<feature type="transmembrane region" description="Helical" evidence="5">
    <location>
        <begin position="153"/>
        <end position="181"/>
    </location>
</feature>
<protein>
    <submittedName>
        <fullName evidence="6">Preprotein translocase subunit TatC</fullName>
    </submittedName>
</protein>
<keyword evidence="7" id="KW-1185">Reference proteome</keyword>
<sequence length="235" mass="23598">MHSDVVPARPPLGRRRSPLGTALRSRPRRLVAVFVLGLLLTTGCVALVAATVDLSPWLGSVSEADPTGSLSTLRLALEAGLLGGLAATALAVTARLVRDRRVRPARAVGPLAAAGCGFVSGVLVAVAVLPALLTLRTGATGVPLGSAVDPTGVAELVCFFPLGVGVGTALPGLLVAAVRAGAVPRYTSTRQRGFVALAVVTLAATHSPADLPTFALLAAPPLGGFGLGVAWLEFA</sequence>
<feature type="transmembrane region" description="Helical" evidence="5">
    <location>
        <begin position="109"/>
        <end position="133"/>
    </location>
</feature>
<dbReference type="KEGG" id="srub:C2R22_14180"/>
<proteinExistence type="predicted"/>
<feature type="transmembrane region" description="Helical" evidence="5">
    <location>
        <begin position="72"/>
        <end position="97"/>
    </location>
</feature>
<evidence type="ECO:0000313" key="7">
    <source>
        <dbReference type="Proteomes" id="UP000236584"/>
    </source>
</evidence>
<evidence type="ECO:0000313" key="6">
    <source>
        <dbReference type="EMBL" id="AUV82646.1"/>
    </source>
</evidence>
<keyword evidence="3 5" id="KW-1133">Transmembrane helix</keyword>
<dbReference type="AlphaFoldDB" id="A0A2I8VL42"/>
<evidence type="ECO:0000256" key="1">
    <source>
        <dbReference type="ARBA" id="ARBA00004141"/>
    </source>
</evidence>
<dbReference type="InterPro" id="IPR002033">
    <property type="entry name" value="TatC"/>
</dbReference>
<evidence type="ECO:0000256" key="4">
    <source>
        <dbReference type="ARBA" id="ARBA00023136"/>
    </source>
</evidence>
<accession>A0A2I8VL42</accession>
<gene>
    <name evidence="6" type="ORF">C2R22_14180</name>
</gene>
<evidence type="ECO:0000256" key="3">
    <source>
        <dbReference type="ARBA" id="ARBA00022989"/>
    </source>
</evidence>
<keyword evidence="2 5" id="KW-0812">Transmembrane</keyword>
<dbReference type="GeneID" id="35593262"/>